<evidence type="ECO:0000313" key="2">
    <source>
        <dbReference type="Proteomes" id="UP001183615"/>
    </source>
</evidence>
<keyword evidence="2" id="KW-1185">Reference proteome</keyword>
<comment type="caution">
    <text evidence="1">The sequence shown here is derived from an EMBL/GenBank/DDBJ whole genome shotgun (WGS) entry which is preliminary data.</text>
</comment>
<evidence type="ECO:0000313" key="1">
    <source>
        <dbReference type="EMBL" id="MDT0445126.1"/>
    </source>
</evidence>
<reference evidence="2" key="1">
    <citation type="submission" date="2023-07" db="EMBL/GenBank/DDBJ databases">
        <title>30 novel species of actinomycetes from the DSMZ collection.</title>
        <authorList>
            <person name="Nouioui I."/>
        </authorList>
    </citation>
    <scope>NUCLEOTIDE SEQUENCE [LARGE SCALE GENOMIC DNA]</scope>
    <source>
        <strain evidence="2">DSM 41886</strain>
    </source>
</reference>
<protein>
    <submittedName>
        <fullName evidence="1">Uncharacterized protein</fullName>
    </submittedName>
</protein>
<dbReference type="RefSeq" id="WP_311619344.1">
    <property type="nucleotide sequence ID" value="NZ_JAVREV010000012.1"/>
</dbReference>
<gene>
    <name evidence="1" type="ORF">RM779_21345</name>
</gene>
<name>A0ABU2S8X8_9ACTN</name>
<dbReference type="Proteomes" id="UP001183615">
    <property type="component" value="Unassembled WGS sequence"/>
</dbReference>
<dbReference type="EMBL" id="JAVREV010000012">
    <property type="protein sequence ID" value="MDT0445126.1"/>
    <property type="molecule type" value="Genomic_DNA"/>
</dbReference>
<organism evidence="1 2">
    <name type="scientific">Streptomyces johnsoniae</name>
    <dbReference type="NCBI Taxonomy" id="3075532"/>
    <lineage>
        <taxon>Bacteria</taxon>
        <taxon>Bacillati</taxon>
        <taxon>Actinomycetota</taxon>
        <taxon>Actinomycetes</taxon>
        <taxon>Kitasatosporales</taxon>
        <taxon>Streptomycetaceae</taxon>
        <taxon>Streptomyces</taxon>
    </lineage>
</organism>
<proteinExistence type="predicted"/>
<sequence length="109" mass="11458">MALLLVPAAWGAASLVGSLTASTEVVCPGENVREDGEEHPGPMRPGDTGCAVLDGSVMVGTRTYEQQQRTQSLERRRDAENGILLLTYSAVGAFLAWRASPGTPGADED</sequence>
<accession>A0ABU2S8X8</accession>